<dbReference type="InterPro" id="IPR007138">
    <property type="entry name" value="ABM_dom"/>
</dbReference>
<comment type="caution">
    <text evidence="3">The sequence shown here is derived from an EMBL/GenBank/DDBJ whole genome shotgun (WGS) entry which is preliminary data.</text>
</comment>
<keyword evidence="4" id="KW-1185">Reference proteome</keyword>
<evidence type="ECO:0000259" key="1">
    <source>
        <dbReference type="PROSITE" id="PS51725"/>
    </source>
</evidence>
<keyword evidence="3" id="KW-0560">Oxidoreductase</keyword>
<dbReference type="STRING" id="887144.BJF91_23505"/>
<dbReference type="Pfam" id="PF03992">
    <property type="entry name" value="ABM"/>
    <property type="match status" value="1"/>
</dbReference>
<evidence type="ECO:0000313" key="5">
    <source>
        <dbReference type="Proteomes" id="UP000544107"/>
    </source>
</evidence>
<dbReference type="GO" id="GO:0004497">
    <property type="term" value="F:monooxygenase activity"/>
    <property type="evidence" value="ECO:0007669"/>
    <property type="project" value="UniProtKB-KW"/>
</dbReference>
<gene>
    <name evidence="3" type="ORF">BJF91_23505</name>
    <name evidence="2" type="ORF">GGQ71_001358</name>
</gene>
<dbReference type="AlphaFoldDB" id="A0A1Q9AAJ4"/>
<name>A0A1Q9AAJ4_9HYPH</name>
<dbReference type="OrthoDB" id="9797178at2"/>
<dbReference type="EMBL" id="MKIN01000018">
    <property type="protein sequence ID" value="OLP51889.1"/>
    <property type="molecule type" value="Genomic_DNA"/>
</dbReference>
<keyword evidence="3" id="KW-0503">Monooxygenase</keyword>
<dbReference type="SUPFAM" id="SSF54909">
    <property type="entry name" value="Dimeric alpha+beta barrel"/>
    <property type="match status" value="1"/>
</dbReference>
<accession>A0A1Q9AAJ4</accession>
<reference evidence="2 5" key="2">
    <citation type="submission" date="2020-08" db="EMBL/GenBank/DDBJ databases">
        <title>Genomic Encyclopedia of Type Strains, Phase IV (KMG-IV): sequencing the most valuable type-strain genomes for metagenomic binning, comparative biology and taxonomic classification.</title>
        <authorList>
            <person name="Goeker M."/>
        </authorList>
    </citation>
    <scope>NUCLEOTIDE SEQUENCE [LARGE SCALE GENOMIC DNA]</scope>
    <source>
        <strain evidence="2 5">DSM 100021</strain>
    </source>
</reference>
<dbReference type="EMBL" id="JACIED010000002">
    <property type="protein sequence ID" value="MBB4007095.1"/>
    <property type="molecule type" value="Genomic_DNA"/>
</dbReference>
<dbReference type="Proteomes" id="UP000544107">
    <property type="component" value="Unassembled WGS sequence"/>
</dbReference>
<organism evidence="3 4">
    <name type="scientific">Allorhizobium taibaishanense</name>
    <dbReference type="NCBI Taxonomy" id="887144"/>
    <lineage>
        <taxon>Bacteria</taxon>
        <taxon>Pseudomonadati</taxon>
        <taxon>Pseudomonadota</taxon>
        <taxon>Alphaproteobacteria</taxon>
        <taxon>Hyphomicrobiales</taxon>
        <taxon>Rhizobiaceae</taxon>
        <taxon>Rhizobium/Agrobacterium group</taxon>
        <taxon>Allorhizobium</taxon>
    </lineage>
</organism>
<evidence type="ECO:0000313" key="3">
    <source>
        <dbReference type="EMBL" id="OLP51889.1"/>
    </source>
</evidence>
<evidence type="ECO:0000313" key="4">
    <source>
        <dbReference type="Proteomes" id="UP000185598"/>
    </source>
</evidence>
<dbReference type="RefSeq" id="WP_075613019.1">
    <property type="nucleotide sequence ID" value="NZ_JACIED010000002.1"/>
</dbReference>
<evidence type="ECO:0000313" key="2">
    <source>
        <dbReference type="EMBL" id="MBB4007095.1"/>
    </source>
</evidence>
<feature type="domain" description="ABM" evidence="1">
    <location>
        <begin position="1"/>
        <end position="89"/>
    </location>
</feature>
<reference evidence="3 4" key="1">
    <citation type="submission" date="2016-09" db="EMBL/GenBank/DDBJ databases">
        <title>Rhizobium oryziradicis sp. nov., isolated from the root of rice.</title>
        <authorList>
            <person name="Zhao J."/>
            <person name="Zhang X."/>
        </authorList>
    </citation>
    <scope>NUCLEOTIDE SEQUENCE [LARGE SCALE GENOMIC DNA]</scope>
    <source>
        <strain evidence="3 4">14971</strain>
    </source>
</reference>
<sequence length="89" mass="9840">MNGHIDVPQERLAEVEAALPLHIELTRAEPGCLSFQVTPCPDVPGRFLVAESFADQTSFEAHQARTKASAWFAATQGIARDYQIRTEDN</sequence>
<dbReference type="PROSITE" id="PS51725">
    <property type="entry name" value="ABM"/>
    <property type="match status" value="1"/>
</dbReference>
<protein>
    <submittedName>
        <fullName evidence="3">Antibiotic biosynthesis monooxygenase</fullName>
    </submittedName>
    <submittedName>
        <fullName evidence="2">Quinol monooxygenase YgiN</fullName>
    </submittedName>
</protein>
<dbReference type="InterPro" id="IPR011008">
    <property type="entry name" value="Dimeric_a/b-barrel"/>
</dbReference>
<dbReference type="Proteomes" id="UP000185598">
    <property type="component" value="Unassembled WGS sequence"/>
</dbReference>
<dbReference type="Gene3D" id="3.30.70.100">
    <property type="match status" value="1"/>
</dbReference>
<proteinExistence type="predicted"/>